<evidence type="ECO:0000313" key="2">
    <source>
        <dbReference type="Proteomes" id="UP001280121"/>
    </source>
</evidence>
<organism evidence="1 2">
    <name type="scientific">Dipteronia dyeriana</name>
    <dbReference type="NCBI Taxonomy" id="168575"/>
    <lineage>
        <taxon>Eukaryota</taxon>
        <taxon>Viridiplantae</taxon>
        <taxon>Streptophyta</taxon>
        <taxon>Embryophyta</taxon>
        <taxon>Tracheophyta</taxon>
        <taxon>Spermatophyta</taxon>
        <taxon>Magnoliopsida</taxon>
        <taxon>eudicotyledons</taxon>
        <taxon>Gunneridae</taxon>
        <taxon>Pentapetalae</taxon>
        <taxon>rosids</taxon>
        <taxon>malvids</taxon>
        <taxon>Sapindales</taxon>
        <taxon>Sapindaceae</taxon>
        <taxon>Hippocastanoideae</taxon>
        <taxon>Acereae</taxon>
        <taxon>Dipteronia</taxon>
    </lineage>
</organism>
<accession>A0AAD9U6D3</accession>
<dbReference type="AlphaFoldDB" id="A0AAD9U6D3"/>
<dbReference type="Proteomes" id="UP001280121">
    <property type="component" value="Unassembled WGS sequence"/>
</dbReference>
<evidence type="ECO:0000313" key="1">
    <source>
        <dbReference type="EMBL" id="KAK2648740.1"/>
    </source>
</evidence>
<comment type="caution">
    <text evidence="1">The sequence shown here is derived from an EMBL/GenBank/DDBJ whole genome shotgun (WGS) entry which is preliminary data.</text>
</comment>
<keyword evidence="2" id="KW-1185">Reference proteome</keyword>
<sequence length="96" mass="11012">MNSNPGDDYLDIYHGIRPPEDPDTFYELQNELAEIQEQIHIGHRLCGRNRESPVTERITSTTILNSLKFPLPEWLHSKQKKAKAYGAPELGKPNEI</sequence>
<proteinExistence type="predicted"/>
<gene>
    <name evidence="1" type="ORF">Ddye_016229</name>
</gene>
<name>A0AAD9U6D3_9ROSI</name>
<dbReference type="EMBL" id="JANJYI010000005">
    <property type="protein sequence ID" value="KAK2648740.1"/>
    <property type="molecule type" value="Genomic_DNA"/>
</dbReference>
<protein>
    <submittedName>
        <fullName evidence="1">Uncharacterized protein</fullName>
    </submittedName>
</protein>
<reference evidence="1" key="1">
    <citation type="journal article" date="2023" name="Plant J.">
        <title>Genome sequences and population genomics provide insights into the demographic history, inbreeding, and mutation load of two 'living fossil' tree species of Dipteronia.</title>
        <authorList>
            <person name="Feng Y."/>
            <person name="Comes H.P."/>
            <person name="Chen J."/>
            <person name="Zhu S."/>
            <person name="Lu R."/>
            <person name="Zhang X."/>
            <person name="Li P."/>
            <person name="Qiu J."/>
            <person name="Olsen K.M."/>
            <person name="Qiu Y."/>
        </authorList>
    </citation>
    <scope>NUCLEOTIDE SEQUENCE</scope>
    <source>
        <strain evidence="1">KIB01</strain>
    </source>
</reference>